<feature type="region of interest" description="Disordered" evidence="1">
    <location>
        <begin position="1064"/>
        <end position="1106"/>
    </location>
</feature>
<dbReference type="Ensembl" id="ENSOMYT00000060763.2">
    <property type="protein sequence ID" value="ENSOMYP00000055816.2"/>
    <property type="gene ID" value="ENSOMYG00000025658.2"/>
</dbReference>
<reference evidence="2" key="3">
    <citation type="submission" date="2025-09" db="UniProtKB">
        <authorList>
            <consortium name="Ensembl"/>
        </authorList>
    </citation>
    <scope>IDENTIFICATION</scope>
</reference>
<dbReference type="Proteomes" id="UP000694395">
    <property type="component" value="Chromosome 1"/>
</dbReference>
<feature type="compositionally biased region" description="Low complexity" evidence="1">
    <location>
        <begin position="745"/>
        <end position="764"/>
    </location>
</feature>
<feature type="region of interest" description="Disordered" evidence="1">
    <location>
        <begin position="925"/>
        <end position="974"/>
    </location>
</feature>
<feature type="region of interest" description="Disordered" evidence="1">
    <location>
        <begin position="93"/>
        <end position="140"/>
    </location>
</feature>
<feature type="region of interest" description="Disordered" evidence="1">
    <location>
        <begin position="787"/>
        <end position="908"/>
    </location>
</feature>
<dbReference type="Pfam" id="PF15273">
    <property type="entry name" value="NHS"/>
    <property type="match status" value="2"/>
</dbReference>
<feature type="region of interest" description="Disordered" evidence="1">
    <location>
        <begin position="745"/>
        <end position="768"/>
    </location>
</feature>
<feature type="compositionally biased region" description="Low complexity" evidence="1">
    <location>
        <begin position="891"/>
        <end position="906"/>
    </location>
</feature>
<feature type="compositionally biased region" description="Low complexity" evidence="1">
    <location>
        <begin position="441"/>
        <end position="460"/>
    </location>
</feature>
<accession>A0A8C7RUA7</accession>
<feature type="region of interest" description="Disordered" evidence="1">
    <location>
        <begin position="617"/>
        <end position="701"/>
    </location>
</feature>
<feature type="compositionally biased region" description="Polar residues" evidence="1">
    <location>
        <begin position="408"/>
        <end position="426"/>
    </location>
</feature>
<keyword evidence="3" id="KW-1185">Reference proteome</keyword>
<feature type="compositionally biased region" description="Low complexity" evidence="1">
    <location>
        <begin position="953"/>
        <end position="969"/>
    </location>
</feature>
<evidence type="ECO:0008006" key="4">
    <source>
        <dbReference type="Google" id="ProtNLM"/>
    </source>
</evidence>
<feature type="region of interest" description="Disordered" evidence="1">
    <location>
        <begin position="1125"/>
        <end position="1226"/>
    </location>
</feature>
<dbReference type="GO" id="GO:0030154">
    <property type="term" value="P:cell differentiation"/>
    <property type="evidence" value="ECO:0007669"/>
    <property type="project" value="TreeGrafter"/>
</dbReference>
<name>A0A8C7RUA7_ONCMY</name>
<feature type="compositionally biased region" description="Acidic residues" evidence="1">
    <location>
        <begin position="338"/>
        <end position="349"/>
    </location>
</feature>
<dbReference type="GO" id="GO:0002088">
    <property type="term" value="P:lens development in camera-type eye"/>
    <property type="evidence" value="ECO:0007669"/>
    <property type="project" value="TreeGrafter"/>
</dbReference>
<dbReference type="InterPro" id="IPR024845">
    <property type="entry name" value="NHS-like"/>
</dbReference>
<evidence type="ECO:0000256" key="1">
    <source>
        <dbReference type="SAM" id="MobiDB-lite"/>
    </source>
</evidence>
<sequence>MFTELHGAFHLIGFTQIIRNPALPKHHPFSYLDVECKLSDHYVSPWLLQRNVFLPPTRPPCLQELHRTAQQGLRASHRGTRTRRKVTIAVSVAPPMPTYPSPHSARRRPQRGWSLTAAPPSDSLGQRPRHPVPNVPSTLDKQTNWSRVLPLPTPQERMKSDSQVITSCVIPINVTGVQFHRDSSVHCSLIHSQSVLQRRRKLRRRKTVIGIPRSVQQDLDSDESTGARERTVVVRCNAALCSEDLCSRLNTKKDSGCQTEDFLVCAPSHWRVQYQRGQQGVSSALVPLSLSTGNISSLLDTSEHNNAMFSSLLGVRLRSRSQPREGRRLIEVHHHSEEEEEEELSPSETDDFLYGLGELKEKGGGGADDQSQPDHPLASLKYQQRTGSPWLERGQSRLPRKVDMGSCEMSSSSDTFSSPLHSTSTRRVVGCQMDHKDDHQSSSGNWSGSSSTCPSHTSETLPPAASPRLTGSSHCDSELSLNTGPHATDDPAPILILDPYQTDRQLDDAGVSMASDGEWSYPHPDSRLHDFSPERSREGEGSLGYPSFTSMATCESFITDKPPSEKADTVSYYSIDNEGYYTSMHFDCGLKGSKSLMYNYSDCGQEHMTLGRRCLTLRKPKAKPSAPRRSSSLRKISGGGDSPDDTEPKNRSGQQRKSCSRERRLQLDLEGSLGHPNLPDPHPEMPGSGLFGSSDRGSYKDEGAVQSDYADLWLVNDLKSNTDPYRSLSNSSTATGTTVIECIKSQESSESQTSQSGSTPSLPSVEDFKMSSLPSVEGDFKMSSPERLAGLVSPSSGYSSQSETPTSSFPCAFFPSPLSPTNQKRKPKIPERKSSLSITSTRDLELPVIPPSHQNLSALYSPNPTSPPPVSTKPPGHRNQLYLLQQSKQTAAASARAEARVATETSSSLPMTITPTVLHSVQLRSVGKQGEGSPARPGPDVATRPKCPTVNISPPSSSRSPESTTRNPPKSVQKSVQTLSYIQDCEVPLNQSSFVLYINPAQPCFPDSRPSDNSIFSLSEETKAEGDVFLSSTKACTTEELFAMIHRSRRKVLGRKDSGELSARSSLCAPVTPPGNTMTSLVNPSTPTTPTGSQKAPGPIYRSLKKSSTSHEEFKLLLLKKGSRSDSSYRMSATEILKSPISPNAPGDPLAEKPLSPPPGTEKLPSPFTEGFSPKGLSTAACPRQSRSRIPPPPTSSRYSIRSRQHPAPMQAISEGETENSDRSPS</sequence>
<reference evidence="2" key="2">
    <citation type="submission" date="2025-08" db="UniProtKB">
        <authorList>
            <consortium name="Ensembl"/>
        </authorList>
    </citation>
    <scope>IDENTIFICATION</scope>
</reference>
<dbReference type="AlphaFoldDB" id="A0A8C7RUA7"/>
<protein>
    <recommendedName>
        <fullName evidence="4">Nance-Horan syndrome protein</fullName>
    </recommendedName>
</protein>
<evidence type="ECO:0000313" key="2">
    <source>
        <dbReference type="Ensembl" id="ENSOMYP00000055816.2"/>
    </source>
</evidence>
<proteinExistence type="predicted"/>
<feature type="compositionally biased region" description="Polar residues" evidence="1">
    <location>
        <begin position="469"/>
        <end position="485"/>
    </location>
</feature>
<evidence type="ECO:0000313" key="3">
    <source>
        <dbReference type="Proteomes" id="UP000694395"/>
    </source>
</evidence>
<feature type="compositionally biased region" description="Polar residues" evidence="1">
    <location>
        <begin position="1074"/>
        <end position="1094"/>
    </location>
</feature>
<organism evidence="2 3">
    <name type="scientific">Oncorhynchus mykiss</name>
    <name type="common">Rainbow trout</name>
    <name type="synonym">Salmo gairdneri</name>
    <dbReference type="NCBI Taxonomy" id="8022"/>
    <lineage>
        <taxon>Eukaryota</taxon>
        <taxon>Metazoa</taxon>
        <taxon>Chordata</taxon>
        <taxon>Craniata</taxon>
        <taxon>Vertebrata</taxon>
        <taxon>Euteleostomi</taxon>
        <taxon>Actinopterygii</taxon>
        <taxon>Neopterygii</taxon>
        <taxon>Teleostei</taxon>
        <taxon>Protacanthopterygii</taxon>
        <taxon>Salmoniformes</taxon>
        <taxon>Salmonidae</taxon>
        <taxon>Salmoninae</taxon>
        <taxon>Oncorhynchus</taxon>
    </lineage>
</organism>
<feature type="region of interest" description="Disordered" evidence="1">
    <location>
        <begin position="330"/>
        <end position="349"/>
    </location>
</feature>
<feature type="region of interest" description="Disordered" evidence="1">
    <location>
        <begin position="383"/>
        <end position="494"/>
    </location>
</feature>
<feature type="compositionally biased region" description="Polar residues" evidence="1">
    <location>
        <begin position="793"/>
        <end position="809"/>
    </location>
</feature>
<dbReference type="PANTHER" id="PTHR23039:SF5">
    <property type="entry name" value="ACTIN REMODELING REGULATOR NHS"/>
    <property type="match status" value="1"/>
</dbReference>
<dbReference type="GeneTree" id="ENSGT00950000182963"/>
<dbReference type="PANTHER" id="PTHR23039">
    <property type="entry name" value="NANCE-HORAN SYNDROME PROTEIN"/>
    <property type="match status" value="1"/>
</dbReference>
<reference evidence="2" key="1">
    <citation type="submission" date="2020-07" db="EMBL/GenBank/DDBJ databases">
        <title>A long reads based de novo assembly of the rainbow trout Arlee double haploid line genome.</title>
        <authorList>
            <person name="Gao G."/>
            <person name="Palti Y."/>
        </authorList>
    </citation>
    <scope>NUCLEOTIDE SEQUENCE [LARGE SCALE GENOMIC DNA]</scope>
</reference>